<keyword evidence="4" id="KW-1185">Reference proteome</keyword>
<sequence length="1449" mass="161802">MFLEYILSLTNNCLFDQNIVSAGQSIYKPELEYYYQIEMWRLIAVLTLTIRFKNSQQVCHTGQAPFPKLVGGSHDFTSLYAIDYTAVTEYLVAAGYTKDQGVRGDALGGSVYRPIIIAYQSAIYAWGKVFTSLGDDIFYGVKINRLGTKLVVANELSSRYLIVMDIANGNVLKATKPYAVSLIKEYLRILLLLDDDTILVGDYYEIYKLAPPATSAIKYRMTSGSPTPIVRLQTNSAQNRLHVFTLETPYCQITVMNLPSFTVVYQYQAQCVSTDYQNMGKTFQACVYESSSTVDTIVFQEGNRYFRMDNQYSTTTFTPSTVYDGLTTGSYKAKGLYCLSANQVYSIIYWRASSSSNMYRTYIASVNFNTNTISFKMYMQEIQYLEINNGVIFGADKFYASIDGYQIFTSATTSFYTRTSQWGVIYSSYDTCQYTEQSLKDSLPAQSLTVDTYPLSIFSHSQLSFAITVTDLSSSLPTTSPLVSSEFEGLYASQCNMNQYSGLSSTQTTTALAFFLEDTYPKAVHITAFSASKIYDTYADPVFTYTLVSFSGPANAISVTGSTGDIVIPDVAVLGAAAYTVVIEGKLQDCQTMQVTFTLTGQPNTAPIFKGIVGLALSDISASQEKSVQFSLPKVFDPDTSQSVSVSLLDPLSTAYPLFVVFTSPQHTAIKLSPTITTPIATYSLQVVLNDGITSTQYSLRVAVSAPVANAVYAALINTGGPIFDEEIQSEIRVNAGRVGSYTLPTISDPDNDKFECSVSLGSTSPFVTYSDRKFSFKPQLKQVSDKPYTITVTLKDLNPAGSKSTKYQIRIIVSVEVIVKPPEAAANTTQPSNSTKTDNSTSSQDSSSSSPSSNSSSNFSSGLTDEEEDSASPYNTGGSKGNTKGGSRVIGRAYANLKMVEVTGQGEVKVKIVAQFKKEIFKQFTNNSFKIKVASREDNQLVNYTIMGLSSNTITLKLGYANPTALSKSQTFDTLQIVTAQEIQHKSQYLTEILKKDITLQSFIPAQITTKEAEERDTFQKTSEYASYALVSSNLLLNLFLSGLLSYLFGLLNDISQLVMLQLININIPGRAQMIMSILMNLIYMDLLQTNLWLDKILNIEDDGEALCPSFDLAGYSTLNSVSNLGSTFVFIFILVTLYAVFALLKPVKQYLPTRLANLYKKWNDVAFWNLPVRFFIQQYQAILISSLLSIALNLNNYQTQSFKESIDSYGKRFSVFLGIILLIVSFGFPLLLVKIIYKHRRELQTSEFNNKYGTVLEDLRLGKNDSSIRDKIVPYFNIIVLYRWGIQISVLVLLSEFLALQILISLVLSIAFTIIVFQLKPYESHVGYISINENYFKVFNEAIVIYYLIVMMMLTDLIYDNDEIRLFAGLCQFSIIFVSVFCNILKSAVIGINVLLLKREIKRRELKNIYQKKRMQYQFKRKSQFQKSLPTKGRNLDFINLETTNKF</sequence>
<feature type="region of interest" description="Disordered" evidence="1">
    <location>
        <begin position="825"/>
        <end position="888"/>
    </location>
</feature>
<dbReference type="EMBL" id="RRYP01000728">
    <property type="protein sequence ID" value="TNV86941.1"/>
    <property type="molecule type" value="Genomic_DNA"/>
</dbReference>
<feature type="transmembrane region" description="Helical" evidence="2">
    <location>
        <begin position="1065"/>
        <end position="1085"/>
    </location>
</feature>
<name>A0A8J8P3V3_HALGN</name>
<keyword evidence="2" id="KW-1133">Transmembrane helix</keyword>
<feature type="transmembrane region" description="Helical" evidence="2">
    <location>
        <begin position="1366"/>
        <end position="1399"/>
    </location>
</feature>
<keyword evidence="2" id="KW-0472">Membrane</keyword>
<dbReference type="Proteomes" id="UP000785679">
    <property type="component" value="Unassembled WGS sequence"/>
</dbReference>
<evidence type="ECO:0000313" key="4">
    <source>
        <dbReference type="Proteomes" id="UP000785679"/>
    </source>
</evidence>
<protein>
    <submittedName>
        <fullName evidence="3">Uncharacterized protein</fullName>
    </submittedName>
</protein>
<feature type="transmembrane region" description="Helical" evidence="2">
    <location>
        <begin position="1167"/>
        <end position="1194"/>
    </location>
</feature>
<organism evidence="3 4">
    <name type="scientific">Halteria grandinella</name>
    <dbReference type="NCBI Taxonomy" id="5974"/>
    <lineage>
        <taxon>Eukaryota</taxon>
        <taxon>Sar</taxon>
        <taxon>Alveolata</taxon>
        <taxon>Ciliophora</taxon>
        <taxon>Intramacronucleata</taxon>
        <taxon>Spirotrichea</taxon>
        <taxon>Stichotrichia</taxon>
        <taxon>Sporadotrichida</taxon>
        <taxon>Halteriidae</taxon>
        <taxon>Halteria</taxon>
    </lineage>
</organism>
<gene>
    <name evidence="3" type="ORF">FGO68_gene16476</name>
</gene>
<comment type="caution">
    <text evidence="3">The sequence shown here is derived from an EMBL/GenBank/DDBJ whole genome shotgun (WGS) entry which is preliminary data.</text>
</comment>
<feature type="transmembrane region" description="Helical" evidence="2">
    <location>
        <begin position="1274"/>
        <end position="1294"/>
    </location>
</feature>
<accession>A0A8J8P3V3</accession>
<evidence type="ECO:0000313" key="3">
    <source>
        <dbReference type="EMBL" id="TNV86941.1"/>
    </source>
</evidence>
<feature type="transmembrane region" description="Helical" evidence="2">
    <location>
        <begin position="1026"/>
        <end position="1053"/>
    </location>
</feature>
<keyword evidence="2" id="KW-0812">Transmembrane</keyword>
<feature type="compositionally biased region" description="Low complexity" evidence="1">
    <location>
        <begin position="833"/>
        <end position="862"/>
    </location>
</feature>
<feature type="transmembrane region" description="Helical" evidence="2">
    <location>
        <begin position="1300"/>
        <end position="1319"/>
    </location>
</feature>
<proteinExistence type="predicted"/>
<evidence type="ECO:0000256" key="1">
    <source>
        <dbReference type="SAM" id="MobiDB-lite"/>
    </source>
</evidence>
<feature type="transmembrane region" description="Helical" evidence="2">
    <location>
        <begin position="1214"/>
        <end position="1235"/>
    </location>
</feature>
<reference evidence="3" key="1">
    <citation type="submission" date="2019-06" db="EMBL/GenBank/DDBJ databases">
        <authorList>
            <person name="Zheng W."/>
        </authorList>
    </citation>
    <scope>NUCLEOTIDE SEQUENCE</scope>
    <source>
        <strain evidence="3">QDHG01</strain>
    </source>
</reference>
<feature type="transmembrane region" description="Helical" evidence="2">
    <location>
        <begin position="1340"/>
        <end position="1360"/>
    </location>
</feature>
<evidence type="ECO:0000256" key="2">
    <source>
        <dbReference type="SAM" id="Phobius"/>
    </source>
</evidence>
<feature type="transmembrane region" description="Helical" evidence="2">
    <location>
        <begin position="1126"/>
        <end position="1146"/>
    </location>
</feature>